<dbReference type="InterPro" id="IPR010721">
    <property type="entry name" value="UstE-like"/>
</dbReference>
<evidence type="ECO:0000256" key="1">
    <source>
        <dbReference type="SAM" id="Phobius"/>
    </source>
</evidence>
<organism evidence="2 3">
    <name type="scientific">Ilex paraguariensis</name>
    <name type="common">yerba mate</name>
    <dbReference type="NCBI Taxonomy" id="185542"/>
    <lineage>
        <taxon>Eukaryota</taxon>
        <taxon>Viridiplantae</taxon>
        <taxon>Streptophyta</taxon>
        <taxon>Embryophyta</taxon>
        <taxon>Tracheophyta</taxon>
        <taxon>Spermatophyta</taxon>
        <taxon>Magnoliopsida</taxon>
        <taxon>eudicotyledons</taxon>
        <taxon>Gunneridae</taxon>
        <taxon>Pentapetalae</taxon>
        <taxon>asterids</taxon>
        <taxon>campanulids</taxon>
        <taxon>Aquifoliales</taxon>
        <taxon>Aquifoliaceae</taxon>
        <taxon>Ilex</taxon>
    </lineage>
</organism>
<sequence length="338" mass="39919">MDANGTNPTGGAAGNLKNAVIAFLVPLPSILFYLSFLRHFHDHPIITGDGDSLSSLWTWCYSHPILLAILLFFLNVNVLFWVIGLIQSSHWMIDVYWTVIPVLLAHYYATHPLGQCDIWRSRIVILLTWVWAIRLSHNYFRRERWQWGAREDWRFTDMRHQYGKNWWWVSFFTVYFPQQVFLFGVCLPLYVVHSVDKPWNIWDIVAMFICVPGIVIAYFADTQLYNFVNRNSHLKELGKPLVPNLEQGLWQCSRHPNYFGEQLWWWGLAIFGWNLGCGWIFLGPLVNSMCLAYVTLLVEQRMLQQDYRAEAYKLYQKTTSVWIPWFRSSPNVRKDKNT</sequence>
<feature type="transmembrane region" description="Helical" evidence="1">
    <location>
        <begin position="20"/>
        <end position="40"/>
    </location>
</feature>
<evidence type="ECO:0000313" key="3">
    <source>
        <dbReference type="Proteomes" id="UP001642360"/>
    </source>
</evidence>
<feature type="transmembrane region" description="Helical" evidence="1">
    <location>
        <begin position="199"/>
        <end position="220"/>
    </location>
</feature>
<dbReference type="PANTHER" id="PTHR32251">
    <property type="entry name" value="3-OXO-5-ALPHA-STEROID 4-DEHYDROGENASE"/>
    <property type="match status" value="1"/>
</dbReference>
<keyword evidence="1" id="KW-1133">Transmembrane helix</keyword>
<keyword evidence="1" id="KW-0812">Transmembrane</keyword>
<comment type="caution">
    <text evidence="2">The sequence shown here is derived from an EMBL/GenBank/DDBJ whole genome shotgun (WGS) entry which is preliminary data.</text>
</comment>
<reference evidence="2 3" key="1">
    <citation type="submission" date="2024-02" db="EMBL/GenBank/DDBJ databases">
        <authorList>
            <person name="Vignale AGUSTIN F."/>
            <person name="Sosa J E."/>
            <person name="Modenutti C."/>
        </authorList>
    </citation>
    <scope>NUCLEOTIDE SEQUENCE [LARGE SCALE GENOMIC DNA]</scope>
</reference>
<feature type="transmembrane region" description="Helical" evidence="1">
    <location>
        <begin position="263"/>
        <end position="296"/>
    </location>
</feature>
<protein>
    <recommendedName>
        <fullName evidence="4">Steroid 5-alpha reductase C-terminal domain-containing protein</fullName>
    </recommendedName>
</protein>
<feature type="transmembrane region" description="Helical" evidence="1">
    <location>
        <begin position="121"/>
        <end position="140"/>
    </location>
</feature>
<dbReference type="AlphaFoldDB" id="A0ABC8RP37"/>
<dbReference type="Pfam" id="PF06966">
    <property type="entry name" value="DUF1295"/>
    <property type="match status" value="1"/>
</dbReference>
<accession>A0ABC8RP37</accession>
<feature type="transmembrane region" description="Helical" evidence="1">
    <location>
        <begin position="61"/>
        <end position="83"/>
    </location>
</feature>
<keyword evidence="3" id="KW-1185">Reference proteome</keyword>
<evidence type="ECO:0000313" key="2">
    <source>
        <dbReference type="EMBL" id="CAK9146748.1"/>
    </source>
</evidence>
<dbReference type="EMBL" id="CAUOFW020001613">
    <property type="protein sequence ID" value="CAK9146748.1"/>
    <property type="molecule type" value="Genomic_DNA"/>
</dbReference>
<evidence type="ECO:0008006" key="4">
    <source>
        <dbReference type="Google" id="ProtNLM"/>
    </source>
</evidence>
<name>A0ABC8RP37_9AQUA</name>
<proteinExistence type="predicted"/>
<keyword evidence="1" id="KW-0472">Membrane</keyword>
<gene>
    <name evidence="2" type="ORF">ILEXP_LOCUS14616</name>
</gene>
<feature type="transmembrane region" description="Helical" evidence="1">
    <location>
        <begin position="166"/>
        <end position="192"/>
    </location>
</feature>
<dbReference type="Gene3D" id="1.20.120.1630">
    <property type="match status" value="1"/>
</dbReference>
<dbReference type="PROSITE" id="PS50244">
    <property type="entry name" value="S5A_REDUCTASE"/>
    <property type="match status" value="1"/>
</dbReference>
<dbReference type="Proteomes" id="UP001642360">
    <property type="component" value="Unassembled WGS sequence"/>
</dbReference>
<dbReference type="PANTHER" id="PTHR32251:SF23">
    <property type="entry name" value="3-OXO-5-ALPHA-STEROID 4-DEHYDROGENASE (DUF1295)"/>
    <property type="match status" value="1"/>
</dbReference>